<dbReference type="InterPro" id="IPR017937">
    <property type="entry name" value="Thioredoxin_CS"/>
</dbReference>
<dbReference type="PROSITE" id="PS51352">
    <property type="entry name" value="THIOREDOXIN_2"/>
    <property type="match status" value="1"/>
</dbReference>
<dbReference type="SUPFAM" id="SSF52833">
    <property type="entry name" value="Thioredoxin-like"/>
    <property type="match status" value="1"/>
</dbReference>
<name>A0A0P0ABA5_9RHOB</name>
<reference evidence="4 5" key="1">
    <citation type="submission" date="2015-05" db="EMBL/GenBank/DDBJ databases">
        <authorList>
            <person name="Wang D.B."/>
            <person name="Wang M."/>
        </authorList>
    </citation>
    <scope>NUCLEOTIDE SEQUENCE [LARGE SCALE GENOMIC DNA]</scope>
    <source>
        <strain evidence="4 5">IMCC 12053</strain>
    </source>
</reference>
<dbReference type="OrthoDB" id="9799347at2"/>
<evidence type="ECO:0000256" key="1">
    <source>
        <dbReference type="ARBA" id="ARBA00004196"/>
    </source>
</evidence>
<dbReference type="InterPro" id="IPR050553">
    <property type="entry name" value="Thioredoxin_ResA/DsbE_sf"/>
</dbReference>
<sequence length="197" mass="20991">MLKTSLTATLYTALSLSAIAAQGADAVDVAALRADSMKKLVVHAEPKDTPSTPFMLQNGEEMTLAGLSDSIKVVNFWATWCAPCRKEMPALDALAKEFAPMGLSVVPIATGHNPIPAIERFFGDAGIESIDYALDPKSKLARDMSVLGLPVTVILDEQGREIARLTGDADWHSQSARDIVSALLGQSAGPEEQMPQN</sequence>
<gene>
    <name evidence="4" type="ORF">IMCC12053_1311</name>
</gene>
<dbReference type="STRING" id="1397108.IMCC12053_1311"/>
<dbReference type="InterPro" id="IPR013766">
    <property type="entry name" value="Thioredoxin_domain"/>
</dbReference>
<dbReference type="GO" id="GO:0015036">
    <property type="term" value="F:disulfide oxidoreductase activity"/>
    <property type="evidence" value="ECO:0007669"/>
    <property type="project" value="UniProtKB-ARBA"/>
</dbReference>
<dbReference type="GO" id="GO:0030313">
    <property type="term" value="C:cell envelope"/>
    <property type="evidence" value="ECO:0007669"/>
    <property type="project" value="UniProtKB-SubCell"/>
</dbReference>
<evidence type="ECO:0000313" key="4">
    <source>
        <dbReference type="EMBL" id="ALI55259.1"/>
    </source>
</evidence>
<evidence type="ECO:0000256" key="2">
    <source>
        <dbReference type="ARBA" id="ARBA00022748"/>
    </source>
</evidence>
<evidence type="ECO:0000256" key="3">
    <source>
        <dbReference type="ARBA" id="ARBA00023284"/>
    </source>
</evidence>
<keyword evidence="2" id="KW-0201">Cytochrome c-type biogenesis</keyword>
<comment type="subcellular location">
    <subcellularLocation>
        <location evidence="1">Cell envelope</location>
    </subcellularLocation>
</comment>
<dbReference type="Pfam" id="PF08534">
    <property type="entry name" value="Redoxin"/>
    <property type="match status" value="1"/>
</dbReference>
<dbReference type="PROSITE" id="PS00194">
    <property type="entry name" value="THIOREDOXIN_1"/>
    <property type="match status" value="1"/>
</dbReference>
<dbReference type="GO" id="GO:0017004">
    <property type="term" value="P:cytochrome complex assembly"/>
    <property type="evidence" value="ECO:0007669"/>
    <property type="project" value="UniProtKB-KW"/>
</dbReference>
<dbReference type="RefSeq" id="WP_062220993.1">
    <property type="nucleotide sequence ID" value="NZ_CP012023.1"/>
</dbReference>
<dbReference type="PANTHER" id="PTHR42852">
    <property type="entry name" value="THIOL:DISULFIDE INTERCHANGE PROTEIN DSBE"/>
    <property type="match status" value="1"/>
</dbReference>
<evidence type="ECO:0000313" key="5">
    <source>
        <dbReference type="Proteomes" id="UP000064920"/>
    </source>
</evidence>
<proteinExistence type="predicted"/>
<dbReference type="PANTHER" id="PTHR42852:SF18">
    <property type="entry name" value="CHROMOSOME UNDETERMINED SCAFFOLD_47, WHOLE GENOME SHOTGUN SEQUENCE"/>
    <property type="match status" value="1"/>
</dbReference>
<organism evidence="4 5">
    <name type="scientific">Celeribacter marinus</name>
    <dbReference type="NCBI Taxonomy" id="1397108"/>
    <lineage>
        <taxon>Bacteria</taxon>
        <taxon>Pseudomonadati</taxon>
        <taxon>Pseudomonadota</taxon>
        <taxon>Alphaproteobacteria</taxon>
        <taxon>Rhodobacterales</taxon>
        <taxon>Roseobacteraceae</taxon>
        <taxon>Celeribacter</taxon>
    </lineage>
</organism>
<dbReference type="Proteomes" id="UP000064920">
    <property type="component" value="Chromosome"/>
</dbReference>
<dbReference type="Gene3D" id="3.40.30.10">
    <property type="entry name" value="Glutaredoxin"/>
    <property type="match status" value="1"/>
</dbReference>
<keyword evidence="5" id="KW-1185">Reference proteome</keyword>
<keyword evidence="3" id="KW-0676">Redox-active center</keyword>
<dbReference type="InterPro" id="IPR036249">
    <property type="entry name" value="Thioredoxin-like_sf"/>
</dbReference>
<accession>A0A0P0ABA5</accession>
<dbReference type="PATRIC" id="fig|1397108.4.peg.1343"/>
<dbReference type="InterPro" id="IPR013740">
    <property type="entry name" value="Redoxin"/>
</dbReference>
<protein>
    <submittedName>
        <fullName evidence="4">Thiol:disulfide oxidoreductase TlpA</fullName>
    </submittedName>
</protein>
<dbReference type="CDD" id="cd02966">
    <property type="entry name" value="TlpA_like_family"/>
    <property type="match status" value="1"/>
</dbReference>
<dbReference type="EMBL" id="CP012023">
    <property type="protein sequence ID" value="ALI55259.1"/>
    <property type="molecule type" value="Genomic_DNA"/>
</dbReference>
<dbReference type="AlphaFoldDB" id="A0A0P0ABA5"/>
<dbReference type="KEGG" id="cmar:IMCC12053_1311"/>